<feature type="domain" description="Tryptophan synthase beta chain-like PALP" evidence="11">
    <location>
        <begin position="9"/>
        <end position="297"/>
    </location>
</feature>
<keyword evidence="6 10" id="KW-0808">Transferase</keyword>
<dbReference type="EC" id="2.5.1.47" evidence="4 10"/>
<evidence type="ECO:0000313" key="12">
    <source>
        <dbReference type="EMBL" id="MEN1761512.1"/>
    </source>
</evidence>
<accession>A0ABU9VWG7</accession>
<dbReference type="InterPro" id="IPR050214">
    <property type="entry name" value="Cys_Synth/Cystath_Beta-Synth"/>
</dbReference>
<dbReference type="InterPro" id="IPR005856">
    <property type="entry name" value="Cys_synth"/>
</dbReference>
<evidence type="ECO:0000256" key="4">
    <source>
        <dbReference type="ARBA" id="ARBA00012681"/>
    </source>
</evidence>
<dbReference type="SUPFAM" id="SSF53686">
    <property type="entry name" value="Tryptophan synthase beta subunit-like PLP-dependent enzymes"/>
    <property type="match status" value="1"/>
</dbReference>
<evidence type="ECO:0000256" key="7">
    <source>
        <dbReference type="ARBA" id="ARBA00022898"/>
    </source>
</evidence>
<dbReference type="PANTHER" id="PTHR10314">
    <property type="entry name" value="CYSTATHIONINE BETA-SYNTHASE"/>
    <property type="match status" value="1"/>
</dbReference>
<dbReference type="InterPro" id="IPR001216">
    <property type="entry name" value="P-phosphate_BS"/>
</dbReference>
<name>A0ABU9VWG7_9CLOT</name>
<gene>
    <name evidence="12" type="primary">cysK</name>
    <name evidence="12" type="ORF">AAIG11_13570</name>
</gene>
<evidence type="ECO:0000256" key="9">
    <source>
        <dbReference type="ARBA" id="ARBA00047931"/>
    </source>
</evidence>
<comment type="cofactor">
    <cofactor evidence="1 10">
        <name>pyridoxal 5'-phosphate</name>
        <dbReference type="ChEBI" id="CHEBI:597326"/>
    </cofactor>
</comment>
<dbReference type="GO" id="GO:0004124">
    <property type="term" value="F:cysteine synthase activity"/>
    <property type="evidence" value="ECO:0007669"/>
    <property type="project" value="UniProtKB-EC"/>
</dbReference>
<protein>
    <recommendedName>
        <fullName evidence="4 10">Cysteine synthase</fullName>
        <ecNumber evidence="4 10">2.5.1.47</ecNumber>
    </recommendedName>
</protein>
<comment type="similarity">
    <text evidence="3 10">Belongs to the cysteine synthase/cystathionine beta-synthase family.</text>
</comment>
<evidence type="ECO:0000313" key="13">
    <source>
        <dbReference type="Proteomes" id="UP001407405"/>
    </source>
</evidence>
<comment type="pathway">
    <text evidence="2">Amino-acid biosynthesis; L-cysteine biosynthesis; L-cysteine from L-serine: step 2/2.</text>
</comment>
<sequence>MAKIAQNLTDLIGNTPLLELRSFGKSEGAQARILAKLEAFNPGGSVKDRIGLAMVQDAEEKGLLKEGSTIIEPTSGNTGIALAFVAAARGYRLILTMPETMSVERRNMLKALGAELVLTPGPEGMNGAIATAKELVASNPGAFMPMQFENEANPAVHRRTTAEEIWQDTDGQVDFFVAGVGTGGTVTGTGGVLKERNAQLKVVAVEPDDSPVLSGDKPGPHKIQGIGAGFIPKVMKMDLLDEIVRVKNDEAFETARKLAKTEGLLAGISSGAAAFAAAELARRPENKGKTIVVLLPDTGERYLSTPLFQENE</sequence>
<dbReference type="PROSITE" id="PS00901">
    <property type="entry name" value="CYS_SYNTHASE"/>
    <property type="match status" value="1"/>
</dbReference>
<dbReference type="NCBIfam" id="TIGR01136">
    <property type="entry name" value="cysKM"/>
    <property type="match status" value="1"/>
</dbReference>
<dbReference type="InterPro" id="IPR036052">
    <property type="entry name" value="TrpB-like_PALP_sf"/>
</dbReference>
<evidence type="ECO:0000256" key="6">
    <source>
        <dbReference type="ARBA" id="ARBA00022679"/>
    </source>
</evidence>
<keyword evidence="7 10" id="KW-0663">Pyridoxal phosphate</keyword>
<evidence type="ECO:0000256" key="2">
    <source>
        <dbReference type="ARBA" id="ARBA00004962"/>
    </source>
</evidence>
<evidence type="ECO:0000256" key="3">
    <source>
        <dbReference type="ARBA" id="ARBA00007103"/>
    </source>
</evidence>
<dbReference type="EMBL" id="JBCITM010000017">
    <property type="protein sequence ID" value="MEN1761512.1"/>
    <property type="molecule type" value="Genomic_DNA"/>
</dbReference>
<evidence type="ECO:0000256" key="10">
    <source>
        <dbReference type="RuleBase" id="RU003985"/>
    </source>
</evidence>
<evidence type="ECO:0000256" key="5">
    <source>
        <dbReference type="ARBA" id="ARBA00022605"/>
    </source>
</evidence>
<dbReference type="Gene3D" id="3.40.50.1100">
    <property type="match status" value="2"/>
</dbReference>
<keyword evidence="8 10" id="KW-0198">Cysteine biosynthesis</keyword>
<reference evidence="12 13" key="1">
    <citation type="submission" date="2024-04" db="EMBL/GenBank/DDBJ databases">
        <title>Genome sequencing and metabolic network reconstruction of aminoacids and betaine degradation by Anoxynatronum sibiricum.</title>
        <authorList>
            <person name="Detkova E.N."/>
            <person name="Boltjanskaja Y.V."/>
            <person name="Mardanov A.V."/>
            <person name="Kevbrin V."/>
        </authorList>
    </citation>
    <scope>NUCLEOTIDE SEQUENCE [LARGE SCALE GENOMIC DNA]</scope>
    <source>
        <strain evidence="12 13">Z-7981</strain>
    </source>
</reference>
<dbReference type="InterPro" id="IPR005859">
    <property type="entry name" value="CysK"/>
</dbReference>
<keyword evidence="13" id="KW-1185">Reference proteome</keyword>
<proteinExistence type="inferred from homology"/>
<evidence type="ECO:0000256" key="1">
    <source>
        <dbReference type="ARBA" id="ARBA00001933"/>
    </source>
</evidence>
<comment type="catalytic activity">
    <reaction evidence="9 10">
        <text>O-acetyl-L-serine + hydrogen sulfide = L-cysteine + acetate</text>
        <dbReference type="Rhea" id="RHEA:14829"/>
        <dbReference type="ChEBI" id="CHEBI:29919"/>
        <dbReference type="ChEBI" id="CHEBI:30089"/>
        <dbReference type="ChEBI" id="CHEBI:35235"/>
        <dbReference type="ChEBI" id="CHEBI:58340"/>
        <dbReference type="EC" id="2.5.1.47"/>
    </reaction>
</comment>
<dbReference type="Proteomes" id="UP001407405">
    <property type="component" value="Unassembled WGS sequence"/>
</dbReference>
<dbReference type="NCBIfam" id="TIGR01139">
    <property type="entry name" value="cysK"/>
    <property type="match status" value="1"/>
</dbReference>
<evidence type="ECO:0000259" key="11">
    <source>
        <dbReference type="Pfam" id="PF00291"/>
    </source>
</evidence>
<comment type="caution">
    <text evidence="12">The sequence shown here is derived from an EMBL/GenBank/DDBJ whole genome shotgun (WGS) entry which is preliminary data.</text>
</comment>
<dbReference type="InterPro" id="IPR001926">
    <property type="entry name" value="TrpB-like_PALP"/>
</dbReference>
<evidence type="ECO:0000256" key="8">
    <source>
        <dbReference type="ARBA" id="ARBA00023192"/>
    </source>
</evidence>
<keyword evidence="5 10" id="KW-0028">Amino-acid biosynthesis</keyword>
<dbReference type="Pfam" id="PF00291">
    <property type="entry name" value="PALP"/>
    <property type="match status" value="1"/>
</dbReference>
<dbReference type="RefSeq" id="WP_343186800.1">
    <property type="nucleotide sequence ID" value="NZ_JBCITM010000017.1"/>
</dbReference>
<organism evidence="12 13">
    <name type="scientific">Anoxynatronum sibiricum</name>
    <dbReference type="NCBI Taxonomy" id="210623"/>
    <lineage>
        <taxon>Bacteria</taxon>
        <taxon>Bacillati</taxon>
        <taxon>Bacillota</taxon>
        <taxon>Clostridia</taxon>
        <taxon>Eubacteriales</taxon>
        <taxon>Clostridiaceae</taxon>
        <taxon>Anoxynatronum</taxon>
    </lineage>
</organism>
<dbReference type="CDD" id="cd01561">
    <property type="entry name" value="CBS_like"/>
    <property type="match status" value="1"/>
</dbReference>